<proteinExistence type="predicted"/>
<reference evidence="2" key="1">
    <citation type="journal article" date="2006" name="PLoS Biol.">
        <title>Macronuclear genome sequence of the ciliate Tetrahymena thermophila, a model eukaryote.</title>
        <authorList>
            <person name="Eisen J.A."/>
            <person name="Coyne R.S."/>
            <person name="Wu M."/>
            <person name="Wu D."/>
            <person name="Thiagarajan M."/>
            <person name="Wortman J.R."/>
            <person name="Badger J.H."/>
            <person name="Ren Q."/>
            <person name="Amedeo P."/>
            <person name="Jones K.M."/>
            <person name="Tallon L.J."/>
            <person name="Delcher A.L."/>
            <person name="Salzberg S.L."/>
            <person name="Silva J.C."/>
            <person name="Haas B.J."/>
            <person name="Majoros W.H."/>
            <person name="Farzad M."/>
            <person name="Carlton J.M."/>
            <person name="Smith R.K. Jr."/>
            <person name="Garg J."/>
            <person name="Pearlman R.E."/>
            <person name="Karrer K.M."/>
            <person name="Sun L."/>
            <person name="Manning G."/>
            <person name="Elde N.C."/>
            <person name="Turkewitz A.P."/>
            <person name="Asai D.J."/>
            <person name="Wilkes D.E."/>
            <person name="Wang Y."/>
            <person name="Cai H."/>
            <person name="Collins K."/>
            <person name="Stewart B.A."/>
            <person name="Lee S.R."/>
            <person name="Wilamowska K."/>
            <person name="Weinberg Z."/>
            <person name="Ruzzo W.L."/>
            <person name="Wloga D."/>
            <person name="Gaertig J."/>
            <person name="Frankel J."/>
            <person name="Tsao C.-C."/>
            <person name="Gorovsky M.A."/>
            <person name="Keeling P.J."/>
            <person name="Waller R.F."/>
            <person name="Patron N.J."/>
            <person name="Cherry J.M."/>
            <person name="Stover N.A."/>
            <person name="Krieger C.J."/>
            <person name="del Toro C."/>
            <person name="Ryder H.F."/>
            <person name="Williamson S.C."/>
            <person name="Barbeau R.A."/>
            <person name="Hamilton E.P."/>
            <person name="Orias E."/>
        </authorList>
    </citation>
    <scope>NUCLEOTIDE SEQUENCE [LARGE SCALE GENOMIC DNA]</scope>
    <source>
        <strain evidence="2">SB210</strain>
    </source>
</reference>
<evidence type="ECO:0000313" key="1">
    <source>
        <dbReference type="EMBL" id="EDK31347.1"/>
    </source>
</evidence>
<gene>
    <name evidence="1" type="ORF">TTHERM_00467738</name>
</gene>
<dbReference type="RefSeq" id="XP_001471044.1">
    <property type="nucleotide sequence ID" value="XM_001470994.1"/>
</dbReference>
<name>A4VCU5_TETTS</name>
<protein>
    <recommendedName>
        <fullName evidence="3">WD domain, G-beta repeat protein</fullName>
    </recommendedName>
</protein>
<organism evidence="1 2">
    <name type="scientific">Tetrahymena thermophila (strain SB210)</name>
    <dbReference type="NCBI Taxonomy" id="312017"/>
    <lineage>
        <taxon>Eukaryota</taxon>
        <taxon>Sar</taxon>
        <taxon>Alveolata</taxon>
        <taxon>Ciliophora</taxon>
        <taxon>Intramacronucleata</taxon>
        <taxon>Oligohymenophorea</taxon>
        <taxon>Hymenostomatida</taxon>
        <taxon>Tetrahymenina</taxon>
        <taxon>Tetrahymenidae</taxon>
        <taxon>Tetrahymena</taxon>
    </lineage>
</organism>
<accession>A4VCU5</accession>
<dbReference type="Proteomes" id="UP000009168">
    <property type="component" value="Unassembled WGS sequence"/>
</dbReference>
<dbReference type="Gene3D" id="2.130.10.10">
    <property type="entry name" value="YVTN repeat-like/Quinoprotein amine dehydrogenase"/>
    <property type="match status" value="1"/>
</dbReference>
<keyword evidence="2" id="KW-1185">Reference proteome</keyword>
<dbReference type="GeneID" id="7830467"/>
<dbReference type="OrthoDB" id="10600168at2759"/>
<dbReference type="InterPro" id="IPR015943">
    <property type="entry name" value="WD40/YVTN_repeat-like_dom_sf"/>
</dbReference>
<dbReference type="InParanoid" id="A4VCU5"/>
<evidence type="ECO:0008006" key="3">
    <source>
        <dbReference type="Google" id="ProtNLM"/>
    </source>
</evidence>
<dbReference type="KEGG" id="tet:TTHERM_00467738"/>
<dbReference type="InterPro" id="IPR036322">
    <property type="entry name" value="WD40_repeat_dom_sf"/>
</dbReference>
<sequence>MSVSKDLSSKISSDRIKLQDQIIGQFDEDLQLKIFCEKHDNQLVTEICCNPNCDRQDQLFCQVCIQKDMRHKDECSKFIQPIEVGIQMIAKRFQVVCPENNQEVFRENFDQLTFSEKQNIQEFEKFIQLQKSKIEKDIQTIVETFQQQMEGIKADLNRKMDEQLKIYKKNYSHFKSQLDAGNGAEYKILRECSEYKNLYKRLNNSNEEEAIHFLKEINKMLKKYTVEDKATEYNMNSIHDLSILLTDQTTNPPTYQSHNFEVFSLSSIKLQIELLSNKIIESIEQNLLNTPLEKFLFEDLQQQQSITQSTNITDPNSNRYTRNVTSRFTVNPRMPEFQFFEDQDQLNSSDIFLKNELQYKSKHQNLSMSKNQNDNSPLIGDIRINSKDWPNSPLKKERSKTYIIDQSFSESIEKQQIAFSHEKKNCLIRQEQKNFFLERSQSTKSLQINENVCVTSLAVLAENIVAIGLTNNYIQIYLMEANKLLQEIECKNWIYSLSTLKLFKDTSVFKSVAEQILENPERKMSEYGFRLLGGSENSVKIWDTNFIRNQKIYPIMEFRKEGFFRGMSLLDLQDNNNLCCGDWDGRIFIWDYVQDNLLFKLDTQGQIVHRLSLIKKQEMFISAHRMDYNQGGIILWKLDYDQEQQSDEISTGFGYFNNIQQSQKIPFNQYEEAESAQANNTNPHINLGYDKPQMIQTVSQLQDKDASTKVGKEVLSPTKNKLIRCTQIKRLEEANSVNCFVSLKTNPDYIVTSERNHIKLWDIKEKKLIKTLYKGESKAKDILLIENSSSGSNYFVTLFANNSVMKMIDSNEFLVGQYQLEDYPCDQCRKYFHSSKMSFLEAQDGQLYVIVVRHKHICAHFSEYMSQQQYSQIEKQSSIQIQQTIKSQNDQIKNFQKCTLFTRLSLQGLKLQVAKHSKNNF</sequence>
<dbReference type="SUPFAM" id="SSF50978">
    <property type="entry name" value="WD40 repeat-like"/>
    <property type="match status" value="1"/>
</dbReference>
<evidence type="ECO:0000313" key="2">
    <source>
        <dbReference type="Proteomes" id="UP000009168"/>
    </source>
</evidence>
<dbReference type="AlphaFoldDB" id="A4VCU5"/>
<dbReference type="eggNOG" id="ENOG502T0XE">
    <property type="taxonomic scope" value="Eukaryota"/>
</dbReference>
<dbReference type="HOGENOM" id="CLU_316758_0_0_1"/>
<dbReference type="EMBL" id="GG662441">
    <property type="protein sequence ID" value="EDK31347.1"/>
    <property type="molecule type" value="Genomic_DNA"/>
</dbReference>